<name>A0ABV7FQJ1_9ALTE</name>
<feature type="chain" id="PRO_5046279779" evidence="1">
    <location>
        <begin position="22"/>
        <end position="172"/>
    </location>
</feature>
<dbReference type="Gene3D" id="3.30.1330.40">
    <property type="entry name" value="RutC-like"/>
    <property type="match status" value="1"/>
</dbReference>
<proteinExistence type="predicted"/>
<feature type="signal peptide" evidence="1">
    <location>
        <begin position="1"/>
        <end position="21"/>
    </location>
</feature>
<reference evidence="4" key="1">
    <citation type="journal article" date="2019" name="Int. J. Syst. Evol. Microbiol.">
        <title>The Global Catalogue of Microorganisms (GCM) 10K type strain sequencing project: providing services to taxonomists for standard genome sequencing and annotation.</title>
        <authorList>
            <consortium name="The Broad Institute Genomics Platform"/>
            <consortium name="The Broad Institute Genome Sequencing Center for Infectious Disease"/>
            <person name="Wu L."/>
            <person name="Ma J."/>
        </authorList>
    </citation>
    <scope>NUCLEOTIDE SEQUENCE [LARGE SCALE GENOMIC DNA]</scope>
    <source>
        <strain evidence="4">KCTC 52473</strain>
    </source>
</reference>
<dbReference type="RefSeq" id="WP_376919332.1">
    <property type="nucleotide sequence ID" value="NZ_JBHRSW010000007.1"/>
</dbReference>
<dbReference type="EMBL" id="JBHRSW010000007">
    <property type="protein sequence ID" value="MFC3121195.1"/>
    <property type="molecule type" value="Genomic_DNA"/>
</dbReference>
<sequence length="172" mass="18779">MMIYRLLIMSVCLLLSYSVVADPYKVLKQNNIVLPEVSSPLANYVKTLRVGELVYTSGHVSIGLDGTPIKGKLGKTMTVEQGKEAAKATAVQILTSLQQELGDLHKIKRIVKVVGMVNATSDFTEHSQVMNGFSDFIVEVFGDKGRHVRTAVGMNSLPGDYALEIEVIVQVN</sequence>
<feature type="domain" description="Endoribonuclease L-PSP/chorismate mutase-like" evidence="2">
    <location>
        <begin position="31"/>
        <end position="152"/>
    </location>
</feature>
<keyword evidence="4" id="KW-1185">Reference proteome</keyword>
<evidence type="ECO:0000259" key="2">
    <source>
        <dbReference type="Pfam" id="PF14588"/>
    </source>
</evidence>
<organism evidence="3 4">
    <name type="scientific">Agaribacter flavus</name>
    <dbReference type="NCBI Taxonomy" id="1902781"/>
    <lineage>
        <taxon>Bacteria</taxon>
        <taxon>Pseudomonadati</taxon>
        <taxon>Pseudomonadota</taxon>
        <taxon>Gammaproteobacteria</taxon>
        <taxon>Alteromonadales</taxon>
        <taxon>Alteromonadaceae</taxon>
        <taxon>Agaribacter</taxon>
    </lineage>
</organism>
<dbReference type="PANTHER" id="PTHR43760">
    <property type="entry name" value="ENDORIBONUCLEASE-RELATED"/>
    <property type="match status" value="1"/>
</dbReference>
<evidence type="ECO:0000313" key="4">
    <source>
        <dbReference type="Proteomes" id="UP001595478"/>
    </source>
</evidence>
<evidence type="ECO:0000313" key="3">
    <source>
        <dbReference type="EMBL" id="MFC3121195.1"/>
    </source>
</evidence>
<dbReference type="Pfam" id="PF14588">
    <property type="entry name" value="YjgF_endoribonc"/>
    <property type="match status" value="1"/>
</dbReference>
<gene>
    <name evidence="3" type="ORF">ACFOHL_06150</name>
</gene>
<dbReference type="Proteomes" id="UP001595478">
    <property type="component" value="Unassembled WGS sequence"/>
</dbReference>
<accession>A0ABV7FQJ1</accession>
<dbReference type="SUPFAM" id="SSF55298">
    <property type="entry name" value="YjgF-like"/>
    <property type="match status" value="1"/>
</dbReference>
<comment type="caution">
    <text evidence="3">The sequence shown here is derived from an EMBL/GenBank/DDBJ whole genome shotgun (WGS) entry which is preliminary data.</text>
</comment>
<protein>
    <submittedName>
        <fullName evidence="3">RidA family protein</fullName>
    </submittedName>
</protein>
<dbReference type="PANTHER" id="PTHR43760:SF1">
    <property type="entry name" value="ENDORIBONUCLEASE L-PSP_CHORISMATE MUTASE-LIKE DOMAIN-CONTAINING PROTEIN"/>
    <property type="match status" value="1"/>
</dbReference>
<keyword evidence="1" id="KW-0732">Signal</keyword>
<evidence type="ECO:0000256" key="1">
    <source>
        <dbReference type="SAM" id="SignalP"/>
    </source>
</evidence>
<dbReference type="InterPro" id="IPR035959">
    <property type="entry name" value="RutC-like_sf"/>
</dbReference>
<dbReference type="CDD" id="cd02199">
    <property type="entry name" value="YjgF_YER057c_UK114_like_1"/>
    <property type="match status" value="1"/>
</dbReference>
<dbReference type="InterPro" id="IPR013813">
    <property type="entry name" value="Endoribo_LPSP/chorism_mut-like"/>
</dbReference>